<accession>A0A5N5SLZ2</accession>
<dbReference type="EMBL" id="SEYY01023427">
    <property type="protein sequence ID" value="KAB7494862.1"/>
    <property type="molecule type" value="Genomic_DNA"/>
</dbReference>
<organism evidence="1 2">
    <name type="scientific">Armadillidium nasatum</name>
    <dbReference type="NCBI Taxonomy" id="96803"/>
    <lineage>
        <taxon>Eukaryota</taxon>
        <taxon>Metazoa</taxon>
        <taxon>Ecdysozoa</taxon>
        <taxon>Arthropoda</taxon>
        <taxon>Crustacea</taxon>
        <taxon>Multicrustacea</taxon>
        <taxon>Malacostraca</taxon>
        <taxon>Eumalacostraca</taxon>
        <taxon>Peracarida</taxon>
        <taxon>Isopoda</taxon>
        <taxon>Oniscidea</taxon>
        <taxon>Crinocheta</taxon>
        <taxon>Armadillidiidae</taxon>
        <taxon>Armadillidium</taxon>
    </lineage>
</organism>
<dbReference type="AlphaFoldDB" id="A0A5N5SLZ2"/>
<dbReference type="Proteomes" id="UP000326759">
    <property type="component" value="Unassembled WGS sequence"/>
</dbReference>
<evidence type="ECO:0000313" key="1">
    <source>
        <dbReference type="EMBL" id="KAB7494862.1"/>
    </source>
</evidence>
<reference evidence="1 2" key="1">
    <citation type="journal article" date="2019" name="PLoS Biol.">
        <title>Sex chromosomes control vertical transmission of feminizing Wolbachia symbionts in an isopod.</title>
        <authorList>
            <person name="Becking T."/>
            <person name="Chebbi M.A."/>
            <person name="Giraud I."/>
            <person name="Moumen B."/>
            <person name="Laverre T."/>
            <person name="Caubet Y."/>
            <person name="Peccoud J."/>
            <person name="Gilbert C."/>
            <person name="Cordaux R."/>
        </authorList>
    </citation>
    <scope>NUCLEOTIDE SEQUENCE [LARGE SCALE GENOMIC DNA]</scope>
    <source>
        <strain evidence="1">ANa2</strain>
        <tissue evidence="1">Whole body excluding digestive tract and cuticle</tissue>
    </source>
</reference>
<gene>
    <name evidence="1" type="ORF">Anas_08635</name>
</gene>
<evidence type="ECO:0000313" key="2">
    <source>
        <dbReference type="Proteomes" id="UP000326759"/>
    </source>
</evidence>
<name>A0A5N5SLZ2_9CRUS</name>
<feature type="non-terminal residue" evidence="1">
    <location>
        <position position="1"/>
    </location>
</feature>
<keyword evidence="2" id="KW-1185">Reference proteome</keyword>
<sequence length="113" mass="13078">LLNNVKIIFLEYGQYFCIYETNVSCKVLEMFRLAVFDEHIHENIHYILYFSNCVTLMSTAIFSKDVKLGTEKQLMKDGQEIASSILGPRNKSINTTSCTKVHFWDNCDSKLLN</sequence>
<comment type="caution">
    <text evidence="1">The sequence shown here is derived from an EMBL/GenBank/DDBJ whole genome shotgun (WGS) entry which is preliminary data.</text>
</comment>
<proteinExistence type="predicted"/>
<protein>
    <submittedName>
        <fullName evidence="1">Uncharacterized protein</fullName>
    </submittedName>
</protein>